<reference evidence="6" key="1">
    <citation type="journal article" date="2019" name="Int. J. Syst. Evol. Microbiol.">
        <title>The Global Catalogue of Microorganisms (GCM) 10K type strain sequencing project: providing services to taxonomists for standard genome sequencing and annotation.</title>
        <authorList>
            <consortium name="The Broad Institute Genomics Platform"/>
            <consortium name="The Broad Institute Genome Sequencing Center for Infectious Disease"/>
            <person name="Wu L."/>
            <person name="Ma J."/>
        </authorList>
    </citation>
    <scope>NUCLEOTIDE SEQUENCE [LARGE SCALE GENOMIC DNA]</scope>
    <source>
        <strain evidence="6">NBRC 112502</strain>
    </source>
</reference>
<evidence type="ECO:0000256" key="3">
    <source>
        <dbReference type="ARBA" id="ARBA00023163"/>
    </source>
</evidence>
<proteinExistence type="predicted"/>
<dbReference type="Gene3D" id="3.40.50.2300">
    <property type="match status" value="2"/>
</dbReference>
<dbReference type="PANTHER" id="PTHR30146:SF33">
    <property type="entry name" value="TRANSCRIPTIONAL REGULATOR"/>
    <property type="match status" value="1"/>
</dbReference>
<comment type="caution">
    <text evidence="5">The sequence shown here is derived from an EMBL/GenBank/DDBJ whole genome shotgun (WGS) entry which is preliminary data.</text>
</comment>
<keyword evidence="3" id="KW-0804">Transcription</keyword>
<dbReference type="Proteomes" id="UP001156641">
    <property type="component" value="Unassembled WGS sequence"/>
</dbReference>
<dbReference type="InterPro" id="IPR028082">
    <property type="entry name" value="Peripla_BP_I"/>
</dbReference>
<gene>
    <name evidence="5" type="ORF">GCM10010909_15230</name>
</gene>
<dbReference type="PANTHER" id="PTHR30146">
    <property type="entry name" value="LACI-RELATED TRANSCRIPTIONAL REPRESSOR"/>
    <property type="match status" value="1"/>
</dbReference>
<organism evidence="5 6">
    <name type="scientific">Acidocella aquatica</name>
    <dbReference type="NCBI Taxonomy" id="1922313"/>
    <lineage>
        <taxon>Bacteria</taxon>
        <taxon>Pseudomonadati</taxon>
        <taxon>Pseudomonadota</taxon>
        <taxon>Alphaproteobacteria</taxon>
        <taxon>Acetobacterales</taxon>
        <taxon>Acidocellaceae</taxon>
        <taxon>Acidocella</taxon>
    </lineage>
</organism>
<evidence type="ECO:0000313" key="6">
    <source>
        <dbReference type="Proteomes" id="UP001156641"/>
    </source>
</evidence>
<dbReference type="CDD" id="cd01392">
    <property type="entry name" value="HTH_LacI"/>
    <property type="match status" value="1"/>
</dbReference>
<dbReference type="Pfam" id="PF13377">
    <property type="entry name" value="Peripla_BP_3"/>
    <property type="match status" value="1"/>
</dbReference>
<name>A0ABQ6A9F0_9PROT</name>
<dbReference type="Gene3D" id="1.10.260.40">
    <property type="entry name" value="lambda repressor-like DNA-binding domains"/>
    <property type="match status" value="1"/>
</dbReference>
<dbReference type="EMBL" id="BSOS01000041">
    <property type="protein sequence ID" value="GLR66843.1"/>
    <property type="molecule type" value="Genomic_DNA"/>
</dbReference>
<keyword evidence="1" id="KW-0805">Transcription regulation</keyword>
<keyword evidence="2" id="KW-0238">DNA-binding</keyword>
<dbReference type="PROSITE" id="PS50932">
    <property type="entry name" value="HTH_LACI_2"/>
    <property type="match status" value="1"/>
</dbReference>
<dbReference type="CDD" id="cd01575">
    <property type="entry name" value="PBP1_GntR"/>
    <property type="match status" value="1"/>
</dbReference>
<feature type="domain" description="HTH lacI-type" evidence="4">
    <location>
        <begin position="21"/>
        <end position="75"/>
    </location>
</feature>
<dbReference type="InterPro" id="IPR010982">
    <property type="entry name" value="Lambda_DNA-bd_dom_sf"/>
</dbReference>
<dbReference type="InterPro" id="IPR046335">
    <property type="entry name" value="LacI/GalR-like_sensor"/>
</dbReference>
<dbReference type="InterPro" id="IPR000843">
    <property type="entry name" value="HTH_LacI"/>
</dbReference>
<protein>
    <submittedName>
        <fullName evidence="5">LacI family transcriptional regulator</fullName>
    </submittedName>
</protein>
<evidence type="ECO:0000256" key="2">
    <source>
        <dbReference type="ARBA" id="ARBA00023125"/>
    </source>
</evidence>
<evidence type="ECO:0000256" key="1">
    <source>
        <dbReference type="ARBA" id="ARBA00023015"/>
    </source>
</evidence>
<evidence type="ECO:0000313" key="5">
    <source>
        <dbReference type="EMBL" id="GLR66843.1"/>
    </source>
</evidence>
<dbReference type="SUPFAM" id="SSF53822">
    <property type="entry name" value="Periplasmic binding protein-like I"/>
    <property type="match status" value="1"/>
</dbReference>
<keyword evidence="6" id="KW-1185">Reference proteome</keyword>
<accession>A0ABQ6A9F0</accession>
<dbReference type="Pfam" id="PF00356">
    <property type="entry name" value="LacI"/>
    <property type="match status" value="1"/>
</dbReference>
<dbReference type="RefSeq" id="WP_284257548.1">
    <property type="nucleotide sequence ID" value="NZ_BSOS01000041.1"/>
</dbReference>
<sequence length="349" mass="37555">MDKSPPETINTEARRASHGAVTLADVATLARVAPITVSRALNSPDSVSETLRSRIRTAVDQLGYVPNRMAGALASAKTKVIPVIVPSLSNVVFIEVIEGVQETLTAHGYQLLLGTTDYNLEREAELVSALLGWAPPGVMIAGLRHLPRTNTILKNAGLPVVEMMEYGARCIDMNVGLSHVRAGMEMAEHLLSRGYRKIGFVGTRLRDDYRARQRYDGMHRRLLESKIASDMLFDYPGGGSQQLGWNALGDILKSNPELDALFFASDEMAVGAILRAQREGIAIPGRIAIAGFNGLPVSTLVTPSLTTIISPRKLMGHTAAEMLLARIAGGSPAARRVNVGLELAAREST</sequence>
<evidence type="ECO:0000259" key="4">
    <source>
        <dbReference type="PROSITE" id="PS50932"/>
    </source>
</evidence>
<dbReference type="SUPFAM" id="SSF47413">
    <property type="entry name" value="lambda repressor-like DNA-binding domains"/>
    <property type="match status" value="1"/>
</dbReference>
<dbReference type="SMART" id="SM00354">
    <property type="entry name" value="HTH_LACI"/>
    <property type="match status" value="1"/>
</dbReference>